<evidence type="ECO:0000313" key="2">
    <source>
        <dbReference type="Proteomes" id="UP000299102"/>
    </source>
</evidence>
<protein>
    <submittedName>
        <fullName evidence="1">Uncharacterized protein</fullName>
    </submittedName>
</protein>
<sequence length="127" mass="14455">MKCVYLFTAARNAQYDTYIKHYDGSLESGDKFHRRESRHSKENRCVRAVVFGASAKVAQWAAATVNRDQSNLHRLNQSVAARREVRTTVRRDRVTCISAVAARRTPRGPDGRRRLVCPNIENVLVAQ</sequence>
<accession>A0A4C1VBD2</accession>
<dbReference type="Proteomes" id="UP000299102">
    <property type="component" value="Unassembled WGS sequence"/>
</dbReference>
<organism evidence="1 2">
    <name type="scientific">Eumeta variegata</name>
    <name type="common">Bagworm moth</name>
    <name type="synonym">Eumeta japonica</name>
    <dbReference type="NCBI Taxonomy" id="151549"/>
    <lineage>
        <taxon>Eukaryota</taxon>
        <taxon>Metazoa</taxon>
        <taxon>Ecdysozoa</taxon>
        <taxon>Arthropoda</taxon>
        <taxon>Hexapoda</taxon>
        <taxon>Insecta</taxon>
        <taxon>Pterygota</taxon>
        <taxon>Neoptera</taxon>
        <taxon>Endopterygota</taxon>
        <taxon>Lepidoptera</taxon>
        <taxon>Glossata</taxon>
        <taxon>Ditrysia</taxon>
        <taxon>Tineoidea</taxon>
        <taxon>Psychidae</taxon>
        <taxon>Oiketicinae</taxon>
        <taxon>Eumeta</taxon>
    </lineage>
</organism>
<dbReference type="EMBL" id="BGZK01000296">
    <property type="protein sequence ID" value="GBP34915.1"/>
    <property type="molecule type" value="Genomic_DNA"/>
</dbReference>
<comment type="caution">
    <text evidence="1">The sequence shown here is derived from an EMBL/GenBank/DDBJ whole genome shotgun (WGS) entry which is preliminary data.</text>
</comment>
<keyword evidence="2" id="KW-1185">Reference proteome</keyword>
<evidence type="ECO:0000313" key="1">
    <source>
        <dbReference type="EMBL" id="GBP34915.1"/>
    </source>
</evidence>
<name>A0A4C1VBD2_EUMVA</name>
<proteinExistence type="predicted"/>
<reference evidence="1 2" key="1">
    <citation type="journal article" date="2019" name="Commun. Biol.">
        <title>The bagworm genome reveals a unique fibroin gene that provides high tensile strength.</title>
        <authorList>
            <person name="Kono N."/>
            <person name="Nakamura H."/>
            <person name="Ohtoshi R."/>
            <person name="Tomita M."/>
            <person name="Numata K."/>
            <person name="Arakawa K."/>
        </authorList>
    </citation>
    <scope>NUCLEOTIDE SEQUENCE [LARGE SCALE GENOMIC DNA]</scope>
</reference>
<gene>
    <name evidence="1" type="ORF">EVAR_26505_1</name>
</gene>
<dbReference type="AlphaFoldDB" id="A0A4C1VBD2"/>